<sequence>MMTRTRATRGLVGRRLCGPSRGYEYSSSRCRSGRGAEGEVCREAGNQRDRQRWMRRVGLAICRPSVQPLQNEPARSEEL</sequence>
<proteinExistence type="predicted"/>
<organism evidence="1 2">
    <name type="scientific">Microdochium bolleyi</name>
    <dbReference type="NCBI Taxonomy" id="196109"/>
    <lineage>
        <taxon>Eukaryota</taxon>
        <taxon>Fungi</taxon>
        <taxon>Dikarya</taxon>
        <taxon>Ascomycota</taxon>
        <taxon>Pezizomycotina</taxon>
        <taxon>Sordariomycetes</taxon>
        <taxon>Xylariomycetidae</taxon>
        <taxon>Xylariales</taxon>
        <taxon>Microdochiaceae</taxon>
        <taxon>Microdochium</taxon>
    </lineage>
</organism>
<accession>A0A136JHH6</accession>
<reference evidence="2" key="1">
    <citation type="submission" date="2016-02" db="EMBL/GenBank/DDBJ databases">
        <title>Draft genome sequence of Microdochium bolleyi, a fungal endophyte of beachgrass.</title>
        <authorList>
            <consortium name="DOE Joint Genome Institute"/>
            <person name="David A.S."/>
            <person name="May G."/>
            <person name="Haridas S."/>
            <person name="Lim J."/>
            <person name="Wang M."/>
            <person name="Labutti K."/>
            <person name="Lipzen A."/>
            <person name="Barry K."/>
            <person name="Grigoriev I.V."/>
        </authorList>
    </citation>
    <scope>NUCLEOTIDE SEQUENCE [LARGE SCALE GENOMIC DNA]</scope>
    <source>
        <strain evidence="2">J235TASD1</strain>
    </source>
</reference>
<evidence type="ECO:0000313" key="2">
    <source>
        <dbReference type="Proteomes" id="UP000070501"/>
    </source>
</evidence>
<dbReference type="AlphaFoldDB" id="A0A136JHH6"/>
<name>A0A136JHH6_9PEZI</name>
<gene>
    <name evidence="1" type="ORF">Micbo1qcDRAFT_1808</name>
</gene>
<dbReference type="EMBL" id="KQ964245">
    <property type="protein sequence ID" value="KXJ96605.1"/>
    <property type="molecule type" value="Genomic_DNA"/>
</dbReference>
<protein>
    <submittedName>
        <fullName evidence="1">Uncharacterized protein</fullName>
    </submittedName>
</protein>
<keyword evidence="2" id="KW-1185">Reference proteome</keyword>
<evidence type="ECO:0000313" key="1">
    <source>
        <dbReference type="EMBL" id="KXJ96605.1"/>
    </source>
</evidence>
<dbReference type="Proteomes" id="UP000070501">
    <property type="component" value="Unassembled WGS sequence"/>
</dbReference>
<dbReference type="InParanoid" id="A0A136JHH6"/>